<feature type="coiled-coil region" evidence="1">
    <location>
        <begin position="128"/>
        <end position="205"/>
    </location>
</feature>
<dbReference type="AlphaFoldDB" id="A0A518HLE9"/>
<keyword evidence="1" id="KW-0175">Coiled coil</keyword>
<evidence type="ECO:0000313" key="3">
    <source>
        <dbReference type="EMBL" id="QDV41675.1"/>
    </source>
</evidence>
<name>A0A518HLE9_9BACT</name>
<dbReference type="EMBL" id="CP037423">
    <property type="protein sequence ID" value="QDV41675.1"/>
    <property type="molecule type" value="Genomic_DNA"/>
</dbReference>
<accession>A0A518HLE9</accession>
<keyword evidence="4" id="KW-1185">Reference proteome</keyword>
<organism evidence="3 4">
    <name type="scientific">Stieleria neptunia</name>
    <dbReference type="NCBI Taxonomy" id="2527979"/>
    <lineage>
        <taxon>Bacteria</taxon>
        <taxon>Pseudomonadati</taxon>
        <taxon>Planctomycetota</taxon>
        <taxon>Planctomycetia</taxon>
        <taxon>Pirellulales</taxon>
        <taxon>Pirellulaceae</taxon>
        <taxon>Stieleria</taxon>
    </lineage>
</organism>
<gene>
    <name evidence="3" type="ORF">Enr13x_15180</name>
</gene>
<evidence type="ECO:0000256" key="2">
    <source>
        <dbReference type="SAM" id="MobiDB-lite"/>
    </source>
</evidence>
<dbReference type="RefSeq" id="WP_145385361.1">
    <property type="nucleotide sequence ID" value="NZ_CP037423.1"/>
</dbReference>
<evidence type="ECO:0000256" key="1">
    <source>
        <dbReference type="SAM" id="Coils"/>
    </source>
</evidence>
<sequence>MRSFPPCLTLAAILTVCCGCEKNPFSGTFGSDTSTDSQDEAGDGSAADGDSAIAIVSETIGDGRLRQRLGDLFEGVLPTLEETRQLVDRHAELPDSSVIPFKLDKQSNSAQINELLDQAIVALSVSEVSDYRRRIREANEAIAQSQTNIADYRRQRVSASWAKDQSQLDKVNPFELSKEALDESIASEEEEIERQQAILVKLKKTFAEELSKIGVEVDQDGVESLLSSVSGDDIVTMAVVFDNIKHVTAQLQELTEESGEALDVSKRYYGIYVVMIHVMDRIQKTFVRDVHEKHIPKLKEFAAQAEQNIKQAQTLIKVNGGDRQVLESNIASNELTRETADLYVEYLKRNAALIEKENKLAQKKLATAMNTYDTVKLSSDVAALMNTGRRDFETLMKLKVPSLREFNNAAIRKEFQRMTSELRAGR</sequence>
<dbReference type="Proteomes" id="UP000319004">
    <property type="component" value="Chromosome"/>
</dbReference>
<proteinExistence type="predicted"/>
<protein>
    <submittedName>
        <fullName evidence="3">Uncharacterized protein</fullName>
    </submittedName>
</protein>
<dbReference type="OrthoDB" id="257356at2"/>
<dbReference type="KEGG" id="snep:Enr13x_15180"/>
<reference evidence="3 4" key="1">
    <citation type="submission" date="2019-03" db="EMBL/GenBank/DDBJ databases">
        <title>Deep-cultivation of Planctomycetes and their phenomic and genomic characterization uncovers novel biology.</title>
        <authorList>
            <person name="Wiegand S."/>
            <person name="Jogler M."/>
            <person name="Boedeker C."/>
            <person name="Pinto D."/>
            <person name="Vollmers J."/>
            <person name="Rivas-Marin E."/>
            <person name="Kohn T."/>
            <person name="Peeters S.H."/>
            <person name="Heuer A."/>
            <person name="Rast P."/>
            <person name="Oberbeckmann S."/>
            <person name="Bunk B."/>
            <person name="Jeske O."/>
            <person name="Meyerdierks A."/>
            <person name="Storesund J.E."/>
            <person name="Kallscheuer N."/>
            <person name="Luecker S."/>
            <person name="Lage O.M."/>
            <person name="Pohl T."/>
            <person name="Merkel B.J."/>
            <person name="Hornburger P."/>
            <person name="Mueller R.-W."/>
            <person name="Bruemmer F."/>
            <person name="Labrenz M."/>
            <person name="Spormann A.M."/>
            <person name="Op den Camp H."/>
            <person name="Overmann J."/>
            <person name="Amann R."/>
            <person name="Jetten M.S.M."/>
            <person name="Mascher T."/>
            <person name="Medema M.H."/>
            <person name="Devos D.P."/>
            <person name="Kaster A.-K."/>
            <person name="Ovreas L."/>
            <person name="Rohde M."/>
            <person name="Galperin M.Y."/>
            <person name="Jogler C."/>
        </authorList>
    </citation>
    <scope>NUCLEOTIDE SEQUENCE [LARGE SCALE GENOMIC DNA]</scope>
    <source>
        <strain evidence="3 4">Enr13</strain>
    </source>
</reference>
<feature type="region of interest" description="Disordered" evidence="2">
    <location>
        <begin position="28"/>
        <end position="48"/>
    </location>
</feature>
<evidence type="ECO:0000313" key="4">
    <source>
        <dbReference type="Proteomes" id="UP000319004"/>
    </source>
</evidence>